<feature type="compositionally biased region" description="Low complexity" evidence="1">
    <location>
        <begin position="897"/>
        <end position="912"/>
    </location>
</feature>
<feature type="compositionally biased region" description="Low complexity" evidence="1">
    <location>
        <begin position="284"/>
        <end position="296"/>
    </location>
</feature>
<feature type="compositionally biased region" description="Low complexity" evidence="1">
    <location>
        <begin position="612"/>
        <end position="631"/>
    </location>
</feature>
<feature type="compositionally biased region" description="Polar residues" evidence="1">
    <location>
        <begin position="167"/>
        <end position="183"/>
    </location>
</feature>
<feature type="compositionally biased region" description="Low complexity" evidence="1">
    <location>
        <begin position="751"/>
        <end position="783"/>
    </location>
</feature>
<feature type="region of interest" description="Disordered" evidence="1">
    <location>
        <begin position="1037"/>
        <end position="1077"/>
    </location>
</feature>
<feature type="region of interest" description="Disordered" evidence="1">
    <location>
        <begin position="142"/>
        <end position="247"/>
    </location>
</feature>
<feature type="compositionally biased region" description="Polar residues" evidence="1">
    <location>
        <begin position="237"/>
        <end position="247"/>
    </location>
</feature>
<organism evidence="3 4">
    <name type="scientific">Collybiopsis confluens</name>
    <dbReference type="NCBI Taxonomy" id="2823264"/>
    <lineage>
        <taxon>Eukaryota</taxon>
        <taxon>Fungi</taxon>
        <taxon>Dikarya</taxon>
        <taxon>Basidiomycota</taxon>
        <taxon>Agaricomycotina</taxon>
        <taxon>Agaricomycetes</taxon>
        <taxon>Agaricomycetidae</taxon>
        <taxon>Agaricales</taxon>
        <taxon>Marasmiineae</taxon>
        <taxon>Omphalotaceae</taxon>
        <taxon>Collybiopsis</taxon>
    </lineage>
</organism>
<evidence type="ECO:0000256" key="2">
    <source>
        <dbReference type="SAM" id="Phobius"/>
    </source>
</evidence>
<feature type="compositionally biased region" description="Low complexity" evidence="1">
    <location>
        <begin position="812"/>
        <end position="822"/>
    </location>
</feature>
<feature type="compositionally biased region" description="Polar residues" evidence="1">
    <location>
        <begin position="306"/>
        <end position="338"/>
    </location>
</feature>
<keyword evidence="2" id="KW-0812">Transmembrane</keyword>
<feature type="region of interest" description="Disordered" evidence="1">
    <location>
        <begin position="89"/>
        <end position="130"/>
    </location>
</feature>
<keyword evidence="2" id="KW-1133">Transmembrane helix</keyword>
<feature type="compositionally biased region" description="Polar residues" evidence="1">
    <location>
        <begin position="967"/>
        <end position="982"/>
    </location>
</feature>
<feature type="compositionally biased region" description="Basic and acidic residues" evidence="1">
    <location>
        <begin position="1037"/>
        <end position="1050"/>
    </location>
</feature>
<comment type="caution">
    <text evidence="3">The sequence shown here is derived from an EMBL/GenBank/DDBJ whole genome shotgun (WGS) entry which is preliminary data.</text>
</comment>
<feature type="compositionally biased region" description="Polar residues" evidence="1">
    <location>
        <begin position="390"/>
        <end position="405"/>
    </location>
</feature>
<protein>
    <submittedName>
        <fullName evidence="3">Uncharacterized protein</fullName>
    </submittedName>
</protein>
<feature type="compositionally biased region" description="Low complexity" evidence="1">
    <location>
        <begin position="430"/>
        <end position="447"/>
    </location>
</feature>
<evidence type="ECO:0000313" key="4">
    <source>
        <dbReference type="Proteomes" id="UP000518752"/>
    </source>
</evidence>
<feature type="region of interest" description="Disordered" evidence="1">
    <location>
        <begin position="966"/>
        <end position="1014"/>
    </location>
</feature>
<feature type="compositionally biased region" description="Low complexity" evidence="1">
    <location>
        <begin position="454"/>
        <end position="467"/>
    </location>
</feature>
<evidence type="ECO:0000313" key="3">
    <source>
        <dbReference type="EMBL" id="KAF5383394.1"/>
    </source>
</evidence>
<reference evidence="3 4" key="1">
    <citation type="journal article" date="2020" name="ISME J.">
        <title>Uncovering the hidden diversity of litter-decomposition mechanisms in mushroom-forming fungi.</title>
        <authorList>
            <person name="Floudas D."/>
            <person name="Bentzer J."/>
            <person name="Ahren D."/>
            <person name="Johansson T."/>
            <person name="Persson P."/>
            <person name="Tunlid A."/>
        </authorList>
    </citation>
    <scope>NUCLEOTIDE SEQUENCE [LARGE SCALE GENOMIC DNA]</scope>
    <source>
        <strain evidence="3 4">CBS 406.79</strain>
    </source>
</reference>
<sequence>MNDEQVHLHTFHNTNNTPFPGHIQPSVLVAVATLVLAGSAVFWRSNLRLGNLRLFPKGLGTEEELGTQLARLVAVPALILTPELSEALDAHGDTDEGGNAHNDNSKSLRSKERRRRRKDPLKDLMKGGKRAKDLAKLLEHVELPGPNDPSSSSSPNLAPGAAHLPSRAQQELPSDDAQPTNHGHNSRSPSRPRDSSSSRSASIFSAKDDDEDREENRSSTAIPPSPVIPSRSIPGHSPSTSYDSTPSIAVSSFSFDSVDTADTSVQSARYHDSDPVLDNDQTGSLASASTPSSKSAKVVRRHKNSNTKNSTPDNISSNHRPTDVSPSQSTLAFLQSESAIPYTQLKDGASSSSTLHPIASSSSSPSPSRAGKPPRFRSQTRPEETASGLGYSTSMPIYSTLHASSTKVETELPEEERVETGERTWFNFPSLNNGSGSGSANDSVPGSSKGGSAGPASTSSTSLSTHTQIASLKGALEASRKREEEAKGREESIKGELERVGNEVKMLRWEGSLWRRREGELQAQVHHLVHHIQSYPAYFPQTSQFAQQQLPPPLQNLAIPQSQPSLAKQSHLNGKRPHTSQNSPASSRSTSKSSRLPRSSQTSPNPVLAQLPESSATQSSSPSMGSPVISPNRMFSPTATFSPGFSSTPFLPNPQSVNPFSPTTSFGMFSPLSPPPSAGLPFASPPLGSAGMMSPLSPHSPYLPYYPSYGVPGQANGSGNSSGVKMHPLQFVNVLFGQTGSGADTENGGDSASSTMSSLASGTESTGSVSPESAASPSPAPGSLREQRGRKRGRGGIAGSGDRMSNGYGPDNTQYGYTYGYPYPYPTPNPYQEHPRVTQPQEDNGTAEQESSDGIRNDAGPDQNGSYNSDSDYDEEGGPLNELLADAILKRPESIVGLRRSGSGSARSSKSSMKSKDKFQISPTQDVFKESVDETMGLTSPSSDSGLGLGLGLDWVKDPALFREKITATTNDTNVSESTSTEADFDARISSSSSSSSTNSTTTSTASEPSEVAPVEFTFPSIATWGYSYQTHSAYDSEDHVKAKEPHDWVNTEMNPEEEQEEQESTPPADNAPILSTPIVNRALSSDASDAVVLSKGPASNA</sequence>
<feature type="compositionally biased region" description="Low complexity" evidence="1">
    <location>
        <begin position="990"/>
        <end position="1007"/>
    </location>
</feature>
<feature type="compositionally biased region" description="Polar residues" evidence="1">
    <location>
        <begin position="838"/>
        <end position="854"/>
    </location>
</feature>
<feature type="region of interest" description="Disordered" evidence="1">
    <location>
        <begin position="740"/>
        <end position="928"/>
    </location>
</feature>
<feature type="compositionally biased region" description="Acidic residues" evidence="1">
    <location>
        <begin position="1055"/>
        <end position="1064"/>
    </location>
</feature>
<keyword evidence="2" id="KW-0472">Membrane</keyword>
<feature type="transmembrane region" description="Helical" evidence="2">
    <location>
        <begin position="23"/>
        <end position="43"/>
    </location>
</feature>
<feature type="region of interest" description="Disordered" evidence="1">
    <location>
        <begin position="261"/>
        <end position="493"/>
    </location>
</feature>
<feature type="region of interest" description="Disordered" evidence="1">
    <location>
        <begin position="555"/>
        <end position="635"/>
    </location>
</feature>
<dbReference type="AlphaFoldDB" id="A0A8H5M7D7"/>
<dbReference type="OrthoDB" id="3071207at2759"/>
<accession>A0A8H5M7D7</accession>
<proteinExistence type="predicted"/>
<evidence type="ECO:0000256" key="1">
    <source>
        <dbReference type="SAM" id="MobiDB-lite"/>
    </source>
</evidence>
<keyword evidence="4" id="KW-1185">Reference proteome</keyword>
<dbReference type="EMBL" id="JAACJN010000047">
    <property type="protein sequence ID" value="KAF5383394.1"/>
    <property type="molecule type" value="Genomic_DNA"/>
</dbReference>
<name>A0A8H5M7D7_9AGAR</name>
<feature type="compositionally biased region" description="Basic and acidic residues" evidence="1">
    <location>
        <begin position="120"/>
        <end position="130"/>
    </location>
</feature>
<feature type="compositionally biased region" description="Low complexity" evidence="1">
    <location>
        <begin position="583"/>
        <end position="604"/>
    </location>
</feature>
<feature type="compositionally biased region" description="Basic and acidic residues" evidence="1">
    <location>
        <begin position="478"/>
        <end position="493"/>
    </location>
</feature>
<dbReference type="Proteomes" id="UP000518752">
    <property type="component" value="Unassembled WGS sequence"/>
</dbReference>
<feature type="compositionally biased region" description="Low complexity" evidence="1">
    <location>
        <begin position="143"/>
        <end position="161"/>
    </location>
</feature>
<gene>
    <name evidence="3" type="ORF">D9757_006076</name>
</gene>
<feature type="compositionally biased region" description="Polar residues" evidence="1">
    <location>
        <begin position="562"/>
        <end position="572"/>
    </location>
</feature>
<feature type="compositionally biased region" description="Polar residues" evidence="1">
    <location>
        <begin position="740"/>
        <end position="750"/>
    </location>
</feature>
<feature type="compositionally biased region" description="Low complexity" evidence="1">
    <location>
        <begin position="349"/>
        <end position="373"/>
    </location>
</feature>